<dbReference type="Proteomes" id="UP000002640">
    <property type="component" value="Unassembled WGS sequence"/>
</dbReference>
<dbReference type="SUPFAM" id="SSF48452">
    <property type="entry name" value="TPR-like"/>
    <property type="match status" value="1"/>
</dbReference>
<dbReference type="GeneID" id="20645767"/>
<dbReference type="AlphaFoldDB" id="G4Z3R3"/>
<gene>
    <name evidence="1" type="ORF">PHYSODRAFT_328280</name>
</gene>
<accession>G4Z3R3</accession>
<dbReference type="KEGG" id="psoj:PHYSODRAFT_328280"/>
<name>G4Z3R3_PHYSP</name>
<dbReference type="EMBL" id="JH159153">
    <property type="protein sequence ID" value="EGZ20132.1"/>
    <property type="molecule type" value="Genomic_DNA"/>
</dbReference>
<dbReference type="RefSeq" id="XP_009522849.1">
    <property type="nucleotide sequence ID" value="XM_009524554.1"/>
</dbReference>
<dbReference type="Gene3D" id="1.25.40.10">
    <property type="entry name" value="Tetratricopeptide repeat domain"/>
    <property type="match status" value="2"/>
</dbReference>
<reference evidence="1 2" key="1">
    <citation type="journal article" date="2006" name="Science">
        <title>Phytophthora genome sequences uncover evolutionary origins and mechanisms of pathogenesis.</title>
        <authorList>
            <person name="Tyler B.M."/>
            <person name="Tripathy S."/>
            <person name="Zhang X."/>
            <person name="Dehal P."/>
            <person name="Jiang R.H."/>
            <person name="Aerts A."/>
            <person name="Arredondo F.D."/>
            <person name="Baxter L."/>
            <person name="Bensasson D."/>
            <person name="Beynon J.L."/>
            <person name="Chapman J."/>
            <person name="Damasceno C.M."/>
            <person name="Dorrance A.E."/>
            <person name="Dou D."/>
            <person name="Dickerman A.W."/>
            <person name="Dubchak I.L."/>
            <person name="Garbelotto M."/>
            <person name="Gijzen M."/>
            <person name="Gordon S.G."/>
            <person name="Govers F."/>
            <person name="Grunwald N.J."/>
            <person name="Huang W."/>
            <person name="Ivors K.L."/>
            <person name="Jones R.W."/>
            <person name="Kamoun S."/>
            <person name="Krampis K."/>
            <person name="Lamour K.H."/>
            <person name="Lee M.K."/>
            <person name="McDonald W.H."/>
            <person name="Medina M."/>
            <person name="Meijer H.J."/>
            <person name="Nordberg E.K."/>
            <person name="Maclean D.J."/>
            <person name="Ospina-Giraldo M.D."/>
            <person name="Morris P.F."/>
            <person name="Phuntumart V."/>
            <person name="Putnam N.H."/>
            <person name="Rash S."/>
            <person name="Rose J.K."/>
            <person name="Sakihama Y."/>
            <person name="Salamov A.A."/>
            <person name="Savidor A."/>
            <person name="Scheuring C.F."/>
            <person name="Smith B.M."/>
            <person name="Sobral B.W."/>
            <person name="Terry A."/>
            <person name="Torto-Alalibo T.A."/>
            <person name="Win J."/>
            <person name="Xu Z."/>
            <person name="Zhang H."/>
            <person name="Grigoriev I.V."/>
            <person name="Rokhsar D.S."/>
            <person name="Boore J.L."/>
        </authorList>
    </citation>
    <scope>NUCLEOTIDE SEQUENCE [LARGE SCALE GENOMIC DNA]</scope>
    <source>
        <strain evidence="1 2">P6497</strain>
    </source>
</reference>
<dbReference type="Pfam" id="PF13181">
    <property type="entry name" value="TPR_8"/>
    <property type="match status" value="1"/>
</dbReference>
<dbReference type="InterPro" id="IPR019734">
    <property type="entry name" value="TPR_rpt"/>
</dbReference>
<dbReference type="SMR" id="G4Z3R3"/>
<organism evidence="1 2">
    <name type="scientific">Phytophthora sojae (strain P6497)</name>
    <name type="common">Soybean stem and root rot agent</name>
    <name type="synonym">Phytophthora megasperma f. sp. glycines</name>
    <dbReference type="NCBI Taxonomy" id="1094619"/>
    <lineage>
        <taxon>Eukaryota</taxon>
        <taxon>Sar</taxon>
        <taxon>Stramenopiles</taxon>
        <taxon>Oomycota</taxon>
        <taxon>Peronosporomycetes</taxon>
        <taxon>Peronosporales</taxon>
        <taxon>Peronosporaceae</taxon>
        <taxon>Phytophthora</taxon>
    </lineage>
</organism>
<evidence type="ECO:0000313" key="1">
    <source>
        <dbReference type="EMBL" id="EGZ20132.1"/>
    </source>
</evidence>
<keyword evidence="2" id="KW-1185">Reference proteome</keyword>
<dbReference type="OMA" id="DKSKIAM"/>
<sequence>MAAKRGLALPRRLFQRAPTPVAPRASSAATATPIRALSNAARGSRSDGFYVSKRAVKTTLLAGAAITGAYLYLDRENADRKEIRFLLERSQLSLERGEIEQSMKEQQKAFELLKTKFPEDKSKIAMAIAIGAAFEKTEHFATAVPFYREALEFLSLEPRIVYREDLRIMVLDRLGQCFKNAGDMEAAENHFKQAIDAYDQLKGKLSLSADAANEPSVLSKLDEDVLNVFLHYTVLLTTLQRPDDAARARQRLSSIARSSPQLRGQVAKIQRQVIDYIALEGIREQRKLQQLKGDEGSDFV</sequence>
<evidence type="ECO:0000313" key="2">
    <source>
        <dbReference type="Proteomes" id="UP000002640"/>
    </source>
</evidence>
<dbReference type="InterPro" id="IPR011990">
    <property type="entry name" value="TPR-like_helical_dom_sf"/>
</dbReference>
<dbReference type="InParanoid" id="G4Z3R3"/>
<protein>
    <submittedName>
        <fullName evidence="1">Uncharacterized protein</fullName>
    </submittedName>
</protein>
<proteinExistence type="predicted"/>